<comment type="caution">
    <text evidence="3">The sequence shown here is derived from an EMBL/GenBank/DDBJ whole genome shotgun (WGS) entry which is preliminary data.</text>
</comment>
<reference evidence="4" key="1">
    <citation type="journal article" date="2019" name="Int. J. Syst. Evol. Microbiol.">
        <title>The Global Catalogue of Microorganisms (GCM) 10K type strain sequencing project: providing services to taxonomists for standard genome sequencing and annotation.</title>
        <authorList>
            <consortium name="The Broad Institute Genomics Platform"/>
            <consortium name="The Broad Institute Genome Sequencing Center for Infectious Disease"/>
            <person name="Wu L."/>
            <person name="Ma J."/>
        </authorList>
    </citation>
    <scope>NUCLEOTIDE SEQUENCE [LARGE SCALE GENOMIC DNA]</scope>
    <source>
        <strain evidence="4">CECT 9128</strain>
    </source>
</reference>
<dbReference type="Proteomes" id="UP001595793">
    <property type="component" value="Unassembled WGS sequence"/>
</dbReference>
<dbReference type="RefSeq" id="WP_290233195.1">
    <property type="nucleotide sequence ID" value="NZ_JAUFPZ010000002.1"/>
</dbReference>
<evidence type="ECO:0000313" key="4">
    <source>
        <dbReference type="Proteomes" id="UP001595793"/>
    </source>
</evidence>
<proteinExistence type="predicted"/>
<evidence type="ECO:0008006" key="5">
    <source>
        <dbReference type="Google" id="ProtNLM"/>
    </source>
</evidence>
<evidence type="ECO:0000313" key="3">
    <source>
        <dbReference type="EMBL" id="MFC4027824.1"/>
    </source>
</evidence>
<evidence type="ECO:0000256" key="2">
    <source>
        <dbReference type="SAM" id="SignalP"/>
    </source>
</evidence>
<dbReference type="Gene3D" id="2.60.120.560">
    <property type="entry name" value="Exo-inulinase, domain 1"/>
    <property type="match status" value="1"/>
</dbReference>
<protein>
    <recommendedName>
        <fullName evidence="5">Polysaccharide lyase</fullName>
    </recommendedName>
</protein>
<keyword evidence="2" id="KW-0732">Signal</keyword>
<name>A0ABV8HC34_9FLAO</name>
<gene>
    <name evidence="3" type="ORF">ACFOS1_10450</name>
</gene>
<dbReference type="SUPFAM" id="SSF49899">
    <property type="entry name" value="Concanavalin A-like lectins/glucanases"/>
    <property type="match status" value="1"/>
</dbReference>
<feature type="signal peptide" evidence="2">
    <location>
        <begin position="1"/>
        <end position="23"/>
    </location>
</feature>
<evidence type="ECO:0000256" key="1">
    <source>
        <dbReference type="SAM" id="MobiDB-lite"/>
    </source>
</evidence>
<dbReference type="EMBL" id="JBHSAS010000006">
    <property type="protein sequence ID" value="MFC4027824.1"/>
    <property type="molecule type" value="Genomic_DNA"/>
</dbReference>
<accession>A0ABV8HC34</accession>
<dbReference type="InterPro" id="IPR013320">
    <property type="entry name" value="ConA-like_dom_sf"/>
</dbReference>
<feature type="chain" id="PRO_5047342282" description="Polysaccharide lyase" evidence="2">
    <location>
        <begin position="24"/>
        <end position="272"/>
    </location>
</feature>
<feature type="compositionally biased region" description="Basic and acidic residues" evidence="1">
    <location>
        <begin position="42"/>
        <end position="56"/>
    </location>
</feature>
<keyword evidence="4" id="KW-1185">Reference proteome</keyword>
<sequence length="272" mass="30752">MKSIYSFLIVTILMLLSAPSSEAQIFDKIKSKIEDEAEKAVDKQLNKNSKTEKADKSSGSNRIQIEDNGEFTAGDSLVYATNFDRMANGSMPNQWKSTGSGSIVKISRFSGKWLNMSERTSYKLKQNIAYPDRFTVEFDLIIAADKVNDLSSLFFGFTKDNSLSRWISSSNIWHAGLEYMNSKDFVVSSRVRDLYRTGGFDLGIYANQKMHVAIAVDGDRVKIYLDETKIADTDLFRGQKFKHFFISSPLRSDSGASVLFGNFRIDTFKEDF</sequence>
<feature type="region of interest" description="Disordered" evidence="1">
    <location>
        <begin position="42"/>
        <end position="65"/>
    </location>
</feature>
<organism evidence="3 4">
    <name type="scientific">Zunongwangia endophytica</name>
    <dbReference type="NCBI Taxonomy" id="1808945"/>
    <lineage>
        <taxon>Bacteria</taxon>
        <taxon>Pseudomonadati</taxon>
        <taxon>Bacteroidota</taxon>
        <taxon>Flavobacteriia</taxon>
        <taxon>Flavobacteriales</taxon>
        <taxon>Flavobacteriaceae</taxon>
        <taxon>Zunongwangia</taxon>
    </lineage>
</organism>